<name>A0A9I9E3V9_CUCME</name>
<proteinExistence type="predicted"/>
<organism evidence="1">
    <name type="scientific">Cucumis melo</name>
    <name type="common">Muskmelon</name>
    <dbReference type="NCBI Taxonomy" id="3656"/>
    <lineage>
        <taxon>Eukaryota</taxon>
        <taxon>Viridiplantae</taxon>
        <taxon>Streptophyta</taxon>
        <taxon>Embryophyta</taxon>
        <taxon>Tracheophyta</taxon>
        <taxon>Spermatophyta</taxon>
        <taxon>Magnoliopsida</taxon>
        <taxon>eudicotyledons</taxon>
        <taxon>Gunneridae</taxon>
        <taxon>Pentapetalae</taxon>
        <taxon>rosids</taxon>
        <taxon>fabids</taxon>
        <taxon>Cucurbitales</taxon>
        <taxon>Cucurbitaceae</taxon>
        <taxon>Benincaseae</taxon>
        <taxon>Cucumis</taxon>
    </lineage>
</organism>
<dbReference type="AlphaFoldDB" id="A0A9I9E3V9"/>
<protein>
    <submittedName>
        <fullName evidence="1">Uncharacterized protein</fullName>
    </submittedName>
</protein>
<dbReference type="Gramene" id="MELO3C028336.2.1">
    <property type="protein sequence ID" value="MELO3C028336.2.1"/>
    <property type="gene ID" value="MELO3C028336.2"/>
</dbReference>
<reference evidence="1" key="1">
    <citation type="submission" date="2023-03" db="UniProtKB">
        <authorList>
            <consortium name="EnsemblPlants"/>
        </authorList>
    </citation>
    <scope>IDENTIFICATION</scope>
</reference>
<sequence>APRVPRSRAASPPCCKPSRPRSFLYRAEPRLLKPSRSCLLPAEPPGLIWLHPP</sequence>
<evidence type="ECO:0000313" key="1">
    <source>
        <dbReference type="EnsemblPlants" id="MELO3C028336.2.1"/>
    </source>
</evidence>
<accession>A0A9I9E3V9</accession>
<dbReference type="EnsemblPlants" id="MELO3C028336.2.1">
    <property type="protein sequence ID" value="MELO3C028336.2.1"/>
    <property type="gene ID" value="MELO3C028336.2"/>
</dbReference>